<keyword evidence="2" id="KW-1133">Transmembrane helix</keyword>
<dbReference type="RefSeq" id="XP_012897104.1">
    <property type="nucleotide sequence ID" value="XM_013041650.1"/>
</dbReference>
<dbReference type="PANTHER" id="PTHR12630:SF1">
    <property type="entry name" value="GLUCOSIDASE 2 SUBUNIT BETA"/>
    <property type="match status" value="1"/>
</dbReference>
<protein>
    <recommendedName>
        <fullName evidence="5">MRH domain-containing protein</fullName>
    </recommendedName>
</protein>
<feature type="region of interest" description="Disordered" evidence="1">
    <location>
        <begin position="32"/>
        <end position="72"/>
    </location>
</feature>
<dbReference type="EMBL" id="FN668654">
    <property type="protein sequence ID" value="CBK23056.2"/>
    <property type="molecule type" value="Genomic_DNA"/>
</dbReference>
<keyword evidence="2" id="KW-0812">Transmembrane</keyword>
<reference evidence="3" key="1">
    <citation type="submission" date="2010-02" db="EMBL/GenBank/DDBJ databases">
        <title>Sequencing and annotation of the Blastocystis hominis genome.</title>
        <authorList>
            <person name="Wincker P."/>
        </authorList>
    </citation>
    <scope>NUCLEOTIDE SEQUENCE</scope>
    <source>
        <strain evidence="3">Singapore isolate B</strain>
    </source>
</reference>
<feature type="compositionally biased region" description="Polar residues" evidence="1">
    <location>
        <begin position="38"/>
        <end position="55"/>
    </location>
</feature>
<evidence type="ECO:0000313" key="3">
    <source>
        <dbReference type="EMBL" id="CBK23056.2"/>
    </source>
</evidence>
<accession>D8M4R7</accession>
<evidence type="ECO:0000313" key="4">
    <source>
        <dbReference type="Proteomes" id="UP000008312"/>
    </source>
</evidence>
<sequence>MTAVYHILFFILLISCTNSIYVRITDRKPKWAVKRETTQSPPQKPTYASNPGDKQNSVKEAMMGTTSEPSEDFRSIPISRAVVPFSGPDVLLPLTSVCSPYRTSHYTYYVCPFQYIMQVENKVNGFRGCIGIWGQYIEKPTQNSEIRLRFDDGDECLGHIYRTTNVLVPLFNNIQLIISCDPLVQENLRVLSVREVRTCQYEIEASSPIVCRIESHERSSQESTPSEAEASKAGQRMGETKEQGEMEGQENRSDDSNVERK</sequence>
<feature type="region of interest" description="Disordered" evidence="1">
    <location>
        <begin position="214"/>
        <end position="261"/>
    </location>
</feature>
<gene>
    <name evidence="3" type="ORF">GSBLH_T00006556001</name>
</gene>
<dbReference type="GO" id="GO:0006491">
    <property type="term" value="P:N-glycan processing"/>
    <property type="evidence" value="ECO:0007669"/>
    <property type="project" value="TreeGrafter"/>
</dbReference>
<dbReference type="InParanoid" id="D8M4R7"/>
<evidence type="ECO:0008006" key="5">
    <source>
        <dbReference type="Google" id="ProtNLM"/>
    </source>
</evidence>
<dbReference type="InterPro" id="IPR039794">
    <property type="entry name" value="Gtb1-like"/>
</dbReference>
<dbReference type="GO" id="GO:0017177">
    <property type="term" value="C:glucosidase II complex"/>
    <property type="evidence" value="ECO:0007669"/>
    <property type="project" value="TreeGrafter"/>
</dbReference>
<dbReference type="InterPro" id="IPR009011">
    <property type="entry name" value="Man6P_isomerase_rcpt-bd_dom_sf"/>
</dbReference>
<feature type="transmembrane region" description="Helical" evidence="2">
    <location>
        <begin position="6"/>
        <end position="24"/>
    </location>
</feature>
<dbReference type="OrthoDB" id="28322at2759"/>
<keyword evidence="4" id="KW-1185">Reference proteome</keyword>
<organism evidence="3">
    <name type="scientific">Blastocystis hominis</name>
    <dbReference type="NCBI Taxonomy" id="12968"/>
    <lineage>
        <taxon>Eukaryota</taxon>
        <taxon>Sar</taxon>
        <taxon>Stramenopiles</taxon>
        <taxon>Bigyra</taxon>
        <taxon>Opalozoa</taxon>
        <taxon>Opalinata</taxon>
        <taxon>Blastocystidae</taxon>
        <taxon>Blastocystis</taxon>
    </lineage>
</organism>
<evidence type="ECO:0000256" key="2">
    <source>
        <dbReference type="SAM" id="Phobius"/>
    </source>
</evidence>
<dbReference type="Proteomes" id="UP000008312">
    <property type="component" value="Unassembled WGS sequence"/>
</dbReference>
<dbReference type="SUPFAM" id="SSF50911">
    <property type="entry name" value="Mannose 6-phosphate receptor domain"/>
    <property type="match status" value="1"/>
</dbReference>
<name>D8M4R7_BLAHO</name>
<proteinExistence type="predicted"/>
<feature type="compositionally biased region" description="Basic and acidic residues" evidence="1">
    <location>
        <begin position="238"/>
        <end position="261"/>
    </location>
</feature>
<evidence type="ECO:0000256" key="1">
    <source>
        <dbReference type="SAM" id="MobiDB-lite"/>
    </source>
</evidence>
<keyword evidence="2" id="KW-0472">Membrane</keyword>
<dbReference type="AlphaFoldDB" id="D8M4R7"/>
<dbReference type="Gene3D" id="2.70.130.10">
    <property type="entry name" value="Mannose-6-phosphate receptor binding domain"/>
    <property type="match status" value="1"/>
</dbReference>
<dbReference type="GeneID" id="24922680"/>
<dbReference type="PANTHER" id="PTHR12630">
    <property type="entry name" value="N-LINKED OLIGOSACCHARIDE PROCESSING"/>
    <property type="match status" value="1"/>
</dbReference>